<dbReference type="RefSeq" id="WP_311655891.1">
    <property type="nucleotide sequence ID" value="NZ_JAVREX010000003.1"/>
</dbReference>
<gene>
    <name evidence="1" type="ORF">RM649_09005</name>
</gene>
<accession>A0ABU2RFZ4</accession>
<comment type="caution">
    <text evidence="1">The sequence shown here is derived from an EMBL/GenBank/DDBJ whole genome shotgun (WGS) entry which is preliminary data.</text>
</comment>
<sequence length="67" mass="7091">MSTKEQQDIDPFTAVESLREALAEAGIVLPSLSVDAASPELRLVELGRVRSDVAARLAEALQRGGGE</sequence>
<dbReference type="Proteomes" id="UP001183777">
    <property type="component" value="Unassembled WGS sequence"/>
</dbReference>
<reference evidence="2" key="1">
    <citation type="submission" date="2023-07" db="EMBL/GenBank/DDBJ databases">
        <title>30 novel species of actinomycetes from the DSMZ collection.</title>
        <authorList>
            <person name="Nouioui I."/>
        </authorList>
    </citation>
    <scope>NUCLEOTIDE SEQUENCE [LARGE SCALE GENOMIC DNA]</scope>
    <source>
        <strain evidence="2">DSM 41770</strain>
    </source>
</reference>
<protein>
    <submittedName>
        <fullName evidence="1">Uncharacterized protein</fullName>
    </submittedName>
</protein>
<name>A0ABU2RFZ4_9ACTN</name>
<proteinExistence type="predicted"/>
<keyword evidence="2" id="KW-1185">Reference proteome</keyword>
<evidence type="ECO:0000313" key="1">
    <source>
        <dbReference type="EMBL" id="MDT0427778.1"/>
    </source>
</evidence>
<dbReference type="EMBL" id="JAVREX010000003">
    <property type="protein sequence ID" value="MDT0427778.1"/>
    <property type="molecule type" value="Genomic_DNA"/>
</dbReference>
<evidence type="ECO:0000313" key="2">
    <source>
        <dbReference type="Proteomes" id="UP001183777"/>
    </source>
</evidence>
<organism evidence="1 2">
    <name type="scientific">Streptomyces salyersiae</name>
    <dbReference type="NCBI Taxonomy" id="3075530"/>
    <lineage>
        <taxon>Bacteria</taxon>
        <taxon>Bacillati</taxon>
        <taxon>Actinomycetota</taxon>
        <taxon>Actinomycetes</taxon>
        <taxon>Kitasatosporales</taxon>
        <taxon>Streptomycetaceae</taxon>
        <taxon>Streptomyces</taxon>
    </lineage>
</organism>